<sequence>LDVSDVQADAFFFDNFETEVTRLKIENGHVGLDCGIVHSGSSLLFDGQKKRQMCTEKFDLNDVSSVRFYFQFG</sequence>
<accession>A0A0B6XUN5</accession>
<dbReference type="Pfam" id="PF21471">
    <property type="entry name" value="Reelin_subrepeat-B"/>
    <property type="match status" value="1"/>
</dbReference>
<gene>
    <name evidence="1" type="primary">ORF2108</name>
</gene>
<organism evidence="1">
    <name type="scientific">Arion vulgaris</name>
    <dbReference type="NCBI Taxonomy" id="1028688"/>
    <lineage>
        <taxon>Eukaryota</taxon>
        <taxon>Metazoa</taxon>
        <taxon>Spiralia</taxon>
        <taxon>Lophotrochozoa</taxon>
        <taxon>Mollusca</taxon>
        <taxon>Gastropoda</taxon>
        <taxon>Heterobranchia</taxon>
        <taxon>Euthyneura</taxon>
        <taxon>Panpulmonata</taxon>
        <taxon>Eupulmonata</taxon>
        <taxon>Stylommatophora</taxon>
        <taxon>Helicina</taxon>
        <taxon>Arionoidea</taxon>
        <taxon>Arionidae</taxon>
        <taxon>Arion</taxon>
    </lineage>
</organism>
<dbReference type="InterPro" id="IPR049419">
    <property type="entry name" value="Reelin_subrepeat-B"/>
</dbReference>
<dbReference type="EMBL" id="HACG01000872">
    <property type="protein sequence ID" value="CEK47737.1"/>
    <property type="molecule type" value="Transcribed_RNA"/>
</dbReference>
<feature type="non-terminal residue" evidence="1">
    <location>
        <position position="1"/>
    </location>
</feature>
<feature type="non-terminal residue" evidence="1">
    <location>
        <position position="73"/>
    </location>
</feature>
<name>A0A0B6XUN5_9EUPU</name>
<evidence type="ECO:0000313" key="1">
    <source>
        <dbReference type="EMBL" id="CEK47737.1"/>
    </source>
</evidence>
<reference evidence="1" key="1">
    <citation type="submission" date="2014-12" db="EMBL/GenBank/DDBJ databases">
        <title>Insight into the proteome of Arion vulgaris.</title>
        <authorList>
            <person name="Aradska J."/>
            <person name="Bulat T."/>
            <person name="Smidak R."/>
            <person name="Sarate P."/>
            <person name="Gangsoo J."/>
            <person name="Sialana F."/>
            <person name="Bilban M."/>
            <person name="Lubec G."/>
        </authorList>
    </citation>
    <scope>NUCLEOTIDE SEQUENCE</scope>
    <source>
        <tissue evidence="1">Skin</tissue>
    </source>
</reference>
<dbReference type="AlphaFoldDB" id="A0A0B6XUN5"/>
<proteinExistence type="predicted"/>
<protein>
    <submittedName>
        <fullName evidence="1">Uncharacterized protein</fullName>
    </submittedName>
</protein>
<dbReference type="Gene3D" id="2.60.120.260">
    <property type="entry name" value="Galactose-binding domain-like"/>
    <property type="match status" value="1"/>
</dbReference>